<feature type="transmembrane region" description="Helical" evidence="2">
    <location>
        <begin position="7"/>
        <end position="30"/>
    </location>
</feature>
<dbReference type="EMBL" id="JACCKB010000005">
    <property type="protein sequence ID" value="NYZ65574.1"/>
    <property type="molecule type" value="Genomic_DNA"/>
</dbReference>
<evidence type="ECO:0000256" key="2">
    <source>
        <dbReference type="SAM" id="Phobius"/>
    </source>
</evidence>
<keyword evidence="2" id="KW-0812">Transmembrane</keyword>
<evidence type="ECO:0000256" key="1">
    <source>
        <dbReference type="ARBA" id="ARBA00006464"/>
    </source>
</evidence>
<organism evidence="4 5">
    <name type="scientific">Spartinivicinus marinus</name>
    <dbReference type="NCBI Taxonomy" id="2994442"/>
    <lineage>
        <taxon>Bacteria</taxon>
        <taxon>Pseudomonadati</taxon>
        <taxon>Pseudomonadota</taxon>
        <taxon>Gammaproteobacteria</taxon>
        <taxon>Oceanospirillales</taxon>
        <taxon>Zooshikellaceae</taxon>
        <taxon>Spartinivicinus</taxon>
    </lineage>
</organism>
<keyword evidence="2" id="KW-0472">Membrane</keyword>
<evidence type="ECO:0000259" key="3">
    <source>
        <dbReference type="Pfam" id="PF02397"/>
    </source>
</evidence>
<keyword evidence="2" id="KW-1133">Transmembrane helix</keyword>
<comment type="similarity">
    <text evidence="1">Belongs to the bacterial sugar transferase family.</text>
</comment>
<keyword evidence="5" id="KW-1185">Reference proteome</keyword>
<proteinExistence type="inferred from homology"/>
<dbReference type="PANTHER" id="PTHR30576">
    <property type="entry name" value="COLANIC BIOSYNTHESIS UDP-GLUCOSE LIPID CARRIER TRANSFERASE"/>
    <property type="match status" value="1"/>
</dbReference>
<dbReference type="InterPro" id="IPR003362">
    <property type="entry name" value="Bact_transf"/>
</dbReference>
<accession>A0A853I613</accession>
<feature type="domain" description="Bacterial sugar transferase" evidence="3">
    <location>
        <begin position="3"/>
        <end position="173"/>
    </location>
</feature>
<keyword evidence="4" id="KW-0808">Transferase</keyword>
<comment type="caution">
    <text evidence="4">The sequence shown here is derived from an EMBL/GenBank/DDBJ whole genome shotgun (WGS) entry which is preliminary data.</text>
</comment>
<dbReference type="Proteomes" id="UP000569732">
    <property type="component" value="Unassembled WGS sequence"/>
</dbReference>
<gene>
    <name evidence="4" type="ORF">H0A36_06085</name>
</gene>
<sequence>MLRVIDFFAVLVGLLLLWPVLLVITLVGYFDTGKPIFIQQRIGKSSQPFYLIKFRTMHPRTASVGTHLVDVGAVTPLGSFLRKTKLDELPQLINVLLGQMSLVGAGPCLPNQQVLIKERAKRGVYNYRPGITGLAQVNNIDMPTPKKLAKVDALMLKQLNFCLYFGLIVKTVSGSGQGDKLKS</sequence>
<evidence type="ECO:0000313" key="4">
    <source>
        <dbReference type="EMBL" id="NYZ65574.1"/>
    </source>
</evidence>
<dbReference type="AlphaFoldDB" id="A0A853I613"/>
<reference evidence="4 5" key="1">
    <citation type="submission" date="2020-07" db="EMBL/GenBank/DDBJ databases">
        <title>Endozoicomonas sp. nov., isolated from sediment.</title>
        <authorList>
            <person name="Gu T."/>
        </authorList>
    </citation>
    <scope>NUCLEOTIDE SEQUENCE [LARGE SCALE GENOMIC DNA]</scope>
    <source>
        <strain evidence="4 5">SM1973</strain>
    </source>
</reference>
<evidence type="ECO:0000313" key="5">
    <source>
        <dbReference type="Proteomes" id="UP000569732"/>
    </source>
</evidence>
<dbReference type="Pfam" id="PF02397">
    <property type="entry name" value="Bac_transf"/>
    <property type="match status" value="1"/>
</dbReference>
<dbReference type="GO" id="GO:0016780">
    <property type="term" value="F:phosphotransferase activity, for other substituted phosphate groups"/>
    <property type="evidence" value="ECO:0007669"/>
    <property type="project" value="TreeGrafter"/>
</dbReference>
<dbReference type="RefSeq" id="WP_180567597.1">
    <property type="nucleotide sequence ID" value="NZ_JACCKB010000005.1"/>
</dbReference>
<name>A0A853I613_9GAMM</name>
<dbReference type="PANTHER" id="PTHR30576:SF10">
    <property type="entry name" value="SLL5057 PROTEIN"/>
    <property type="match status" value="1"/>
</dbReference>
<protein>
    <submittedName>
        <fullName evidence="4">Sugar transferase</fullName>
    </submittedName>
</protein>